<evidence type="ECO:0000313" key="1">
    <source>
        <dbReference type="EnsemblMetazoa" id="AATE012235-PA.1"/>
    </source>
</evidence>
<dbReference type="InterPro" id="IPR013087">
    <property type="entry name" value="Znf_C2H2_type"/>
</dbReference>
<dbReference type="STRING" id="41427.A0A182J6E5"/>
<proteinExistence type="predicted"/>
<name>A0A182J6E5_ANOAO</name>
<dbReference type="SMART" id="SM00355">
    <property type="entry name" value="ZnF_C2H2"/>
    <property type="match status" value="2"/>
</dbReference>
<sequence>MVTYRLQHFPANPSGHDRTLPDQICKYCFDAIVTFHKFRRRLECVRKFSAGLAQLIQGNPVDLIELYTAEGAYLVQLMKSLNVCDEAETNITLEKLIEDLPSFELIDNSQKHQYTVLDTVSAEPPLQEKTPPSSWHVPTNDITNVGVNANVNADSVTEQILPDSHIQCYFYCNTCLEVFPTPERLTTHTARHKSPKPKECGQCLKSFPNKDYHRTHICISYRDDYVCCEKEWAGHVFYNQHDFYCKFCDKRLDTRKDYHAHMESSSHMMHALVIP</sequence>
<organism evidence="1">
    <name type="scientific">Anopheles atroparvus</name>
    <name type="common">European mosquito</name>
    <dbReference type="NCBI Taxonomy" id="41427"/>
    <lineage>
        <taxon>Eukaryota</taxon>
        <taxon>Metazoa</taxon>
        <taxon>Ecdysozoa</taxon>
        <taxon>Arthropoda</taxon>
        <taxon>Hexapoda</taxon>
        <taxon>Insecta</taxon>
        <taxon>Pterygota</taxon>
        <taxon>Neoptera</taxon>
        <taxon>Endopterygota</taxon>
        <taxon>Diptera</taxon>
        <taxon>Nematocera</taxon>
        <taxon>Culicoidea</taxon>
        <taxon>Culicidae</taxon>
        <taxon>Anophelinae</taxon>
        <taxon>Anopheles</taxon>
    </lineage>
</organism>
<dbReference type="PROSITE" id="PS50157">
    <property type="entry name" value="ZINC_FINGER_C2H2_2"/>
    <property type="match status" value="1"/>
</dbReference>
<dbReference type="SUPFAM" id="SSF57667">
    <property type="entry name" value="beta-beta-alpha zinc fingers"/>
    <property type="match status" value="1"/>
</dbReference>
<dbReference type="PROSITE" id="PS00028">
    <property type="entry name" value="ZINC_FINGER_C2H2_1"/>
    <property type="match status" value="2"/>
</dbReference>
<dbReference type="AlphaFoldDB" id="A0A182J6E5"/>
<reference evidence="1" key="1">
    <citation type="submission" date="2022-08" db="UniProtKB">
        <authorList>
            <consortium name="EnsemblMetazoa"/>
        </authorList>
    </citation>
    <scope>IDENTIFICATION</scope>
    <source>
        <strain evidence="1">EBRO</strain>
    </source>
</reference>
<protein>
    <submittedName>
        <fullName evidence="1">Uncharacterized protein</fullName>
    </submittedName>
</protein>
<dbReference type="EnsemblMetazoa" id="AATE012235-RA">
    <property type="protein sequence ID" value="AATE012235-PA.1"/>
    <property type="gene ID" value="AATE012235"/>
</dbReference>
<accession>A0A182J6E5</accession>
<dbReference type="VEuPathDB" id="VectorBase:AATE012235"/>
<dbReference type="Gene3D" id="3.30.160.60">
    <property type="entry name" value="Classic Zinc Finger"/>
    <property type="match status" value="1"/>
</dbReference>
<dbReference type="InterPro" id="IPR036236">
    <property type="entry name" value="Znf_C2H2_sf"/>
</dbReference>